<dbReference type="Gene3D" id="3.40.50.720">
    <property type="entry name" value="NAD(P)-binding Rossmann-like Domain"/>
    <property type="match status" value="2"/>
</dbReference>
<evidence type="ECO:0000313" key="8">
    <source>
        <dbReference type="Proteomes" id="UP001190700"/>
    </source>
</evidence>
<dbReference type="CDD" id="cd12183">
    <property type="entry name" value="LDH_like_2"/>
    <property type="match status" value="1"/>
</dbReference>
<accession>A0AAE0BZ48</accession>
<keyword evidence="3" id="KW-0520">NAD</keyword>
<feature type="domain" description="D-isomer specific 2-hydroxyacid dehydrogenase catalytic" evidence="5">
    <location>
        <begin position="28"/>
        <end position="353"/>
    </location>
</feature>
<keyword evidence="2 4" id="KW-0560">Oxidoreductase</keyword>
<dbReference type="InterPro" id="IPR029753">
    <property type="entry name" value="D-isomer_DH_CS"/>
</dbReference>
<dbReference type="PROSITE" id="PS00670">
    <property type="entry name" value="D_2_HYDROXYACID_DH_2"/>
    <property type="match status" value="1"/>
</dbReference>
<evidence type="ECO:0000256" key="1">
    <source>
        <dbReference type="ARBA" id="ARBA00005854"/>
    </source>
</evidence>
<dbReference type="GO" id="GO:0051287">
    <property type="term" value="F:NAD binding"/>
    <property type="evidence" value="ECO:0007669"/>
    <property type="project" value="InterPro"/>
</dbReference>
<reference evidence="7 8" key="1">
    <citation type="journal article" date="2015" name="Genome Biol. Evol.">
        <title>Comparative Genomics of a Bacterivorous Green Alga Reveals Evolutionary Causalities and Consequences of Phago-Mixotrophic Mode of Nutrition.</title>
        <authorList>
            <person name="Burns J.A."/>
            <person name="Paasch A."/>
            <person name="Narechania A."/>
            <person name="Kim E."/>
        </authorList>
    </citation>
    <scope>NUCLEOTIDE SEQUENCE [LARGE SCALE GENOMIC DNA]</scope>
    <source>
        <strain evidence="7 8">PLY_AMNH</strain>
    </source>
</reference>
<dbReference type="SUPFAM" id="SSF52283">
    <property type="entry name" value="Formate/glycerate dehydrogenase catalytic domain-like"/>
    <property type="match status" value="1"/>
</dbReference>
<feature type="domain" description="D-isomer specific 2-hydroxyacid dehydrogenase NAD-binding" evidence="6">
    <location>
        <begin position="124"/>
        <end position="321"/>
    </location>
</feature>
<evidence type="ECO:0000256" key="4">
    <source>
        <dbReference type="RuleBase" id="RU003719"/>
    </source>
</evidence>
<evidence type="ECO:0000256" key="3">
    <source>
        <dbReference type="ARBA" id="ARBA00023027"/>
    </source>
</evidence>
<dbReference type="PANTHER" id="PTHR43026">
    <property type="entry name" value="2-HYDROXYACID DEHYDROGENASE HOMOLOG 1-RELATED"/>
    <property type="match status" value="1"/>
</dbReference>
<dbReference type="AlphaFoldDB" id="A0AAE0BZ48"/>
<dbReference type="Pfam" id="PF02826">
    <property type="entry name" value="2-Hacid_dh_C"/>
    <property type="match status" value="1"/>
</dbReference>
<dbReference type="GO" id="GO:0016616">
    <property type="term" value="F:oxidoreductase activity, acting on the CH-OH group of donors, NAD or NADP as acceptor"/>
    <property type="evidence" value="ECO:0007669"/>
    <property type="project" value="InterPro"/>
</dbReference>
<dbReference type="Proteomes" id="UP001190700">
    <property type="component" value="Unassembled WGS sequence"/>
</dbReference>
<dbReference type="InterPro" id="IPR029752">
    <property type="entry name" value="D-isomer_DH_CS1"/>
</dbReference>
<dbReference type="InterPro" id="IPR036291">
    <property type="entry name" value="NAD(P)-bd_dom_sf"/>
</dbReference>
<evidence type="ECO:0000256" key="2">
    <source>
        <dbReference type="ARBA" id="ARBA00023002"/>
    </source>
</evidence>
<dbReference type="EMBL" id="LGRX02030630">
    <property type="protein sequence ID" value="KAK3245446.1"/>
    <property type="molecule type" value="Genomic_DNA"/>
</dbReference>
<dbReference type="PANTHER" id="PTHR43026:SF1">
    <property type="entry name" value="2-HYDROXYACID DEHYDROGENASE HOMOLOG 1-RELATED"/>
    <property type="match status" value="1"/>
</dbReference>
<dbReference type="PROSITE" id="PS00065">
    <property type="entry name" value="D_2_HYDROXYACID_DH_1"/>
    <property type="match status" value="1"/>
</dbReference>
<dbReference type="SUPFAM" id="SSF51735">
    <property type="entry name" value="NAD(P)-binding Rossmann-fold domains"/>
    <property type="match status" value="1"/>
</dbReference>
<comment type="similarity">
    <text evidence="1 4">Belongs to the D-isomer specific 2-hydroxyacid dehydrogenase family.</text>
</comment>
<evidence type="ECO:0000259" key="6">
    <source>
        <dbReference type="Pfam" id="PF02826"/>
    </source>
</evidence>
<dbReference type="InterPro" id="IPR006139">
    <property type="entry name" value="D-isomer_2_OHA_DH_cat_dom"/>
</dbReference>
<sequence length="354" mass="38586">MKSAVVVELSTSTELKLAVFSSCSYMEKDINDPLREAFTEVVCFDARLDGKTAKLAEGFDAVCLFVNDSCDAEVIETLSSGGVKFIAMRCAGYDRVDVAAANAAGIRVSRVPAYSPYAIAEHAVTLMLTLNRQVHKSYLRVREGNFTLDGLVGFDMRGKTVGIIGTGKIGRVTAGILKGFGVRIVAYDIFQSAEAIEMGIEYMELEDLLPICDIISLHLPLSEATYHMIDEDAIALMKPQCMVINTSRGGLIDTAAMSEALKRRDVGSLAIDVYEKEQALFFQDLASQSDSQAGSSIPDYFDHEYTMLASLPNVIVTPHQAFLTQEALNNIAESTIISLNEFSRGDTLTNEVKL</sequence>
<evidence type="ECO:0000259" key="5">
    <source>
        <dbReference type="Pfam" id="PF00389"/>
    </source>
</evidence>
<comment type="caution">
    <text evidence="7">The sequence shown here is derived from an EMBL/GenBank/DDBJ whole genome shotgun (WGS) entry which is preliminary data.</text>
</comment>
<evidence type="ECO:0008006" key="9">
    <source>
        <dbReference type="Google" id="ProtNLM"/>
    </source>
</evidence>
<organism evidence="7 8">
    <name type="scientific">Cymbomonas tetramitiformis</name>
    <dbReference type="NCBI Taxonomy" id="36881"/>
    <lineage>
        <taxon>Eukaryota</taxon>
        <taxon>Viridiplantae</taxon>
        <taxon>Chlorophyta</taxon>
        <taxon>Pyramimonadophyceae</taxon>
        <taxon>Pyramimonadales</taxon>
        <taxon>Pyramimonadaceae</taxon>
        <taxon>Cymbomonas</taxon>
    </lineage>
</organism>
<dbReference type="Pfam" id="PF00389">
    <property type="entry name" value="2-Hacid_dh"/>
    <property type="match status" value="1"/>
</dbReference>
<evidence type="ECO:0000313" key="7">
    <source>
        <dbReference type="EMBL" id="KAK3245446.1"/>
    </source>
</evidence>
<dbReference type="InterPro" id="IPR006140">
    <property type="entry name" value="D-isomer_DH_NAD-bd"/>
</dbReference>
<gene>
    <name evidence="7" type="ORF">CYMTET_44979</name>
</gene>
<protein>
    <recommendedName>
        <fullName evidence="9">D-lactate dehydrogenase</fullName>
    </recommendedName>
</protein>
<keyword evidence="8" id="KW-1185">Reference proteome</keyword>
<proteinExistence type="inferred from homology"/>
<dbReference type="InterPro" id="IPR058205">
    <property type="entry name" value="D-LDH-like"/>
</dbReference>
<name>A0AAE0BZ48_9CHLO</name>